<dbReference type="Proteomes" id="UP000192223">
    <property type="component" value="Unplaced"/>
</dbReference>
<dbReference type="FunCoup" id="A0A7F5RCK6">
    <property type="interactions" value="1879"/>
</dbReference>
<feature type="compositionally biased region" description="Basic residues" evidence="2">
    <location>
        <begin position="552"/>
        <end position="573"/>
    </location>
</feature>
<dbReference type="InterPro" id="IPR012920">
    <property type="entry name" value="rRNA_MeTfrase_SPB1-like_C"/>
</dbReference>
<dbReference type="InParanoid" id="A0A7F5RCK6"/>
<evidence type="ECO:0000259" key="4">
    <source>
        <dbReference type="Pfam" id="PF11861"/>
    </source>
</evidence>
<keyword evidence="1" id="KW-0175">Coiled coil</keyword>
<feature type="region of interest" description="Disordered" evidence="2">
    <location>
        <begin position="295"/>
        <end position="367"/>
    </location>
</feature>
<feature type="compositionally biased region" description="Acidic residues" evidence="2">
    <location>
        <begin position="328"/>
        <end position="342"/>
    </location>
</feature>
<evidence type="ECO:0000313" key="5">
    <source>
        <dbReference type="Proteomes" id="UP000192223"/>
    </source>
</evidence>
<feature type="compositionally biased region" description="Basic and acidic residues" evidence="2">
    <location>
        <begin position="538"/>
        <end position="548"/>
    </location>
</feature>
<dbReference type="KEGG" id="apln:108740962"/>
<dbReference type="GO" id="GO:0006364">
    <property type="term" value="P:rRNA processing"/>
    <property type="evidence" value="ECO:0007669"/>
    <property type="project" value="InterPro"/>
</dbReference>
<gene>
    <name evidence="6" type="primary">LOC108740962</name>
</gene>
<evidence type="ECO:0000313" key="6">
    <source>
        <dbReference type="RefSeq" id="XP_025833709.1"/>
    </source>
</evidence>
<feature type="compositionally biased region" description="Basic and acidic residues" evidence="2">
    <location>
        <begin position="343"/>
        <end position="367"/>
    </location>
</feature>
<feature type="compositionally biased region" description="Basic and acidic residues" evidence="2">
    <location>
        <begin position="302"/>
        <end position="327"/>
    </location>
</feature>
<dbReference type="AlphaFoldDB" id="A0A7F5RCK6"/>
<feature type="compositionally biased region" description="Acidic residues" evidence="2">
    <location>
        <begin position="151"/>
        <end position="161"/>
    </location>
</feature>
<feature type="coiled-coil region" evidence="1">
    <location>
        <begin position="454"/>
        <end position="491"/>
    </location>
</feature>
<feature type="domain" description="DUF3381" evidence="4">
    <location>
        <begin position="7"/>
        <end position="113"/>
    </location>
</feature>
<feature type="domain" description="Ribosomal RNA methyltransferase SPB1-like C-terminal" evidence="3">
    <location>
        <begin position="336"/>
        <end position="552"/>
    </location>
</feature>
<feature type="compositionally biased region" description="Acidic residues" evidence="2">
    <location>
        <begin position="193"/>
        <end position="205"/>
    </location>
</feature>
<evidence type="ECO:0000256" key="1">
    <source>
        <dbReference type="SAM" id="Coils"/>
    </source>
</evidence>
<accession>A0A7F5RCK6</accession>
<dbReference type="GO" id="GO:0008168">
    <property type="term" value="F:methyltransferase activity"/>
    <property type="evidence" value="ECO:0007669"/>
    <property type="project" value="InterPro"/>
</dbReference>
<feature type="region of interest" description="Disordered" evidence="2">
    <location>
        <begin position="145"/>
        <end position="240"/>
    </location>
</feature>
<keyword evidence="5" id="KW-1185">Reference proteome</keyword>
<dbReference type="InterPro" id="IPR024576">
    <property type="entry name" value="rRNA_MeTfrase_Spb1_DUF3381"/>
</dbReference>
<dbReference type="OrthoDB" id="1287559at2759"/>
<dbReference type="Pfam" id="PF07780">
    <property type="entry name" value="Spb1_C"/>
    <property type="match status" value="1"/>
</dbReference>
<feature type="compositionally biased region" description="Basic residues" evidence="2">
    <location>
        <begin position="520"/>
        <end position="529"/>
    </location>
</feature>
<dbReference type="Pfam" id="PF11861">
    <property type="entry name" value="DUF3381"/>
    <property type="match status" value="1"/>
</dbReference>
<proteinExistence type="predicted"/>
<dbReference type="GeneID" id="108740962"/>
<organism evidence="5 6">
    <name type="scientific">Agrilus planipennis</name>
    <name type="common">Emerald ash borer</name>
    <name type="synonym">Agrilus marcopoli</name>
    <dbReference type="NCBI Taxonomy" id="224129"/>
    <lineage>
        <taxon>Eukaryota</taxon>
        <taxon>Metazoa</taxon>
        <taxon>Ecdysozoa</taxon>
        <taxon>Arthropoda</taxon>
        <taxon>Hexapoda</taxon>
        <taxon>Insecta</taxon>
        <taxon>Pterygota</taxon>
        <taxon>Neoptera</taxon>
        <taxon>Endopterygota</taxon>
        <taxon>Coleoptera</taxon>
        <taxon>Polyphaga</taxon>
        <taxon>Elateriformia</taxon>
        <taxon>Buprestoidea</taxon>
        <taxon>Buprestidae</taxon>
        <taxon>Agrilinae</taxon>
        <taxon>Agrilus</taxon>
    </lineage>
</organism>
<feature type="compositionally biased region" description="Basic and acidic residues" evidence="2">
    <location>
        <begin position="172"/>
        <end position="181"/>
    </location>
</feature>
<sequence length="573" mass="66642">MQEKFILDDTSISNHEKTTNEIKECCKDIKVLGRKDLRKLLAWWKILHEELAVPAKVEEVEENSIKENNEKENQEDEFEEIAKEITELQEEERKELKRKRKKTMKERKKLNERLNLKMVLKGDSGPQMEDDDMFRLKQISDKTEMKKVLDDDPDLVADSDDDKIKSPKRKFERYEKGEGHLDNSGLYYKDSDSELEMETDEEEEVDGVKEGLGLGSDSDSDELEGEIDNKPKRNKKVKEHPLITDLDYRDKEEKRVHKANLFFERDAFKDLIGENEEDADLDRLIKVYKEKGSVVLGEDDGTSNKEVKSKKIKGEKQAQENKKIIHDDDSDSESSSDSDSDYEVLKEISKKNKKKESETSEKDGFDIVKEKGKLGKRKLTEEELALGTMMINSRKTKRDIVDAAWNRYSFNDVGLPDWFVDDESKHMRKETLVPKELVDEYSSKLQDLNVRPIKKVIEAKARKKKRVIKKLERAKKKIEAIMENVDVSDKEKAKQINQLYKKAKAGQKKEVTYVVSKKATASKRPRKPAGVKGPYKMVDPRMKKDTRAQQRTVKKGKNKIKKPKNPKKKKTKQ</sequence>
<feature type="region of interest" description="Disordered" evidence="2">
    <location>
        <begin position="58"/>
        <end position="82"/>
    </location>
</feature>
<dbReference type="RefSeq" id="XP_025833709.1">
    <property type="nucleotide sequence ID" value="XM_025977924.1"/>
</dbReference>
<dbReference type="GO" id="GO:0005634">
    <property type="term" value="C:nucleus"/>
    <property type="evidence" value="ECO:0007669"/>
    <property type="project" value="InterPro"/>
</dbReference>
<name>A0A7F5RCK6_AGRPL</name>
<feature type="compositionally biased region" description="Basic and acidic residues" evidence="2">
    <location>
        <begin position="63"/>
        <end position="72"/>
    </location>
</feature>
<feature type="region of interest" description="Disordered" evidence="2">
    <location>
        <begin position="516"/>
        <end position="573"/>
    </location>
</feature>
<evidence type="ECO:0000259" key="3">
    <source>
        <dbReference type="Pfam" id="PF07780"/>
    </source>
</evidence>
<reference evidence="6" key="1">
    <citation type="submission" date="2025-08" db="UniProtKB">
        <authorList>
            <consortium name="RefSeq"/>
        </authorList>
    </citation>
    <scope>IDENTIFICATION</scope>
    <source>
        <tissue evidence="6">Entire body</tissue>
    </source>
</reference>
<evidence type="ECO:0000256" key="2">
    <source>
        <dbReference type="SAM" id="MobiDB-lite"/>
    </source>
</evidence>
<protein>
    <submittedName>
        <fullName evidence="6">Pre-rRNA processing protein FTSJ3</fullName>
    </submittedName>
</protein>